<dbReference type="InterPro" id="IPR000515">
    <property type="entry name" value="MetI-like"/>
</dbReference>
<dbReference type="EMBL" id="JAPNOA010000019">
    <property type="protein sequence ID" value="MCY0964850.1"/>
    <property type="molecule type" value="Genomic_DNA"/>
</dbReference>
<dbReference type="PROSITE" id="PS50928">
    <property type="entry name" value="ABC_TM1"/>
    <property type="match status" value="1"/>
</dbReference>
<evidence type="ECO:0000256" key="6">
    <source>
        <dbReference type="ARBA" id="ARBA00023136"/>
    </source>
</evidence>
<feature type="domain" description="ABC transmembrane type-1" evidence="8">
    <location>
        <begin position="61"/>
        <end position="241"/>
    </location>
</feature>
<gene>
    <name evidence="9" type="ORF">OUO13_06605</name>
</gene>
<evidence type="ECO:0000259" key="8">
    <source>
        <dbReference type="PROSITE" id="PS50928"/>
    </source>
</evidence>
<dbReference type="PANTHER" id="PTHR30151">
    <property type="entry name" value="ALKANE SULFONATE ABC TRANSPORTER-RELATED, MEMBRANE SUBUNIT"/>
    <property type="match status" value="1"/>
</dbReference>
<feature type="transmembrane region" description="Helical" evidence="7">
    <location>
        <begin position="12"/>
        <end position="33"/>
    </location>
</feature>
<evidence type="ECO:0000256" key="3">
    <source>
        <dbReference type="ARBA" id="ARBA00022475"/>
    </source>
</evidence>
<dbReference type="InterPro" id="IPR035906">
    <property type="entry name" value="MetI-like_sf"/>
</dbReference>
<evidence type="ECO:0000256" key="5">
    <source>
        <dbReference type="ARBA" id="ARBA00022989"/>
    </source>
</evidence>
<sequence>MTVTAETSLQRVLWSVIPLLLVLTAWEITAWVLNSSNLPGFLAVLDSLYGHLSHGNLLHHLGVTLLRVLVSFAMAMLLGVVIGILMGAFRRVNLAGDALLVIALNVPALVTILLCYIWFGLTEAAAVAAVAINKIPTVVVMVREGARIVDRQLLEVAQVYRVSPAVYFFRVYLPQLYPFMMAAARSGLSLIWKIVLVVELLGRSDGVGFQLGTFFQFFDIASILAYTLAFAVVILLIEAIIMRPLDRYIARGGYGQA</sequence>
<dbReference type="AlphaFoldDB" id="A0A9X3IS27"/>
<feature type="transmembrane region" description="Helical" evidence="7">
    <location>
        <begin position="98"/>
        <end position="119"/>
    </location>
</feature>
<keyword evidence="5 7" id="KW-1133">Transmembrane helix</keyword>
<keyword evidence="10" id="KW-1185">Reference proteome</keyword>
<evidence type="ECO:0000313" key="10">
    <source>
        <dbReference type="Proteomes" id="UP001150830"/>
    </source>
</evidence>
<evidence type="ECO:0000256" key="2">
    <source>
        <dbReference type="ARBA" id="ARBA00022448"/>
    </source>
</evidence>
<keyword evidence="3" id="KW-1003">Cell membrane</keyword>
<dbReference type="SUPFAM" id="SSF161098">
    <property type="entry name" value="MetI-like"/>
    <property type="match status" value="1"/>
</dbReference>
<dbReference type="Pfam" id="PF00528">
    <property type="entry name" value="BPD_transp_1"/>
    <property type="match status" value="1"/>
</dbReference>
<feature type="transmembrane region" description="Helical" evidence="7">
    <location>
        <begin position="176"/>
        <end position="195"/>
    </location>
</feature>
<evidence type="ECO:0000313" key="9">
    <source>
        <dbReference type="EMBL" id="MCY0964850.1"/>
    </source>
</evidence>
<comment type="caution">
    <text evidence="9">The sequence shown here is derived from an EMBL/GenBank/DDBJ whole genome shotgun (WGS) entry which is preliminary data.</text>
</comment>
<dbReference type="GO" id="GO:0055085">
    <property type="term" value="P:transmembrane transport"/>
    <property type="evidence" value="ECO:0007669"/>
    <property type="project" value="InterPro"/>
</dbReference>
<dbReference type="PANTHER" id="PTHR30151:SF38">
    <property type="entry name" value="ALIPHATIC SULFONATES TRANSPORT PERMEASE PROTEIN SSUC-RELATED"/>
    <property type="match status" value="1"/>
</dbReference>
<evidence type="ECO:0000256" key="7">
    <source>
        <dbReference type="RuleBase" id="RU363032"/>
    </source>
</evidence>
<dbReference type="Gene3D" id="1.10.3720.10">
    <property type="entry name" value="MetI-like"/>
    <property type="match status" value="1"/>
</dbReference>
<protein>
    <submittedName>
        <fullName evidence="9">ABC transporter permease subunit</fullName>
    </submittedName>
</protein>
<keyword evidence="6 7" id="KW-0472">Membrane</keyword>
<evidence type="ECO:0000256" key="4">
    <source>
        <dbReference type="ARBA" id="ARBA00022692"/>
    </source>
</evidence>
<feature type="transmembrane region" description="Helical" evidence="7">
    <location>
        <begin position="215"/>
        <end position="241"/>
    </location>
</feature>
<reference evidence="9" key="1">
    <citation type="submission" date="2022-11" db="EMBL/GenBank/DDBJ databases">
        <title>Parathalassolutuus dongxingensis gen. nov., sp. nov., a novel member of family Oceanospirillaceae isolated from a coastal shrimp pond in Guangxi, China.</title>
        <authorList>
            <person name="Chen H."/>
        </authorList>
    </citation>
    <scope>NUCLEOTIDE SEQUENCE</scope>
    <source>
        <strain evidence="9">G-43</strain>
    </source>
</reference>
<organism evidence="9 10">
    <name type="scientific">Parathalassolituus penaei</name>
    <dbReference type="NCBI Taxonomy" id="2997323"/>
    <lineage>
        <taxon>Bacteria</taxon>
        <taxon>Pseudomonadati</taxon>
        <taxon>Pseudomonadota</taxon>
        <taxon>Gammaproteobacteria</taxon>
        <taxon>Oceanospirillales</taxon>
        <taxon>Oceanospirillaceae</taxon>
        <taxon>Parathalassolituus</taxon>
    </lineage>
</organism>
<comment type="similarity">
    <text evidence="7">Belongs to the binding-protein-dependent transport system permease family.</text>
</comment>
<dbReference type="GO" id="GO:0005886">
    <property type="term" value="C:plasma membrane"/>
    <property type="evidence" value="ECO:0007669"/>
    <property type="project" value="UniProtKB-SubCell"/>
</dbReference>
<name>A0A9X3IS27_9GAMM</name>
<dbReference type="Proteomes" id="UP001150830">
    <property type="component" value="Unassembled WGS sequence"/>
</dbReference>
<feature type="transmembrane region" description="Helical" evidence="7">
    <location>
        <begin position="125"/>
        <end position="142"/>
    </location>
</feature>
<keyword evidence="4 7" id="KW-0812">Transmembrane</keyword>
<feature type="transmembrane region" description="Helical" evidence="7">
    <location>
        <begin position="65"/>
        <end position="86"/>
    </location>
</feature>
<accession>A0A9X3IS27</accession>
<proteinExistence type="inferred from homology"/>
<comment type="subcellular location">
    <subcellularLocation>
        <location evidence="1 7">Cell membrane</location>
        <topology evidence="1 7">Multi-pass membrane protein</topology>
    </subcellularLocation>
</comment>
<keyword evidence="2 7" id="KW-0813">Transport</keyword>
<dbReference type="RefSeq" id="WP_283173066.1">
    <property type="nucleotide sequence ID" value="NZ_JAPNOA010000019.1"/>
</dbReference>
<dbReference type="CDD" id="cd06261">
    <property type="entry name" value="TM_PBP2"/>
    <property type="match status" value="1"/>
</dbReference>
<evidence type="ECO:0000256" key="1">
    <source>
        <dbReference type="ARBA" id="ARBA00004651"/>
    </source>
</evidence>